<gene>
    <name evidence="1" type="ORF">D9M09_14540</name>
</gene>
<name>A0A3G2E9H5_9BURK</name>
<sequence>MLSEAVYLNVENSYLSAMKSFLDEAGIESLALTALECRDAPADGFLHRGNLSIAQSLDFARFVLREEAWGKLVVPGKAYVHFGYDYYMYIGVPSKCERSIAIARDLGLFVERIRSPHLRQQPFR</sequence>
<dbReference type="Proteomes" id="UP000279594">
    <property type="component" value="Chromosome"/>
</dbReference>
<reference evidence="1 2" key="1">
    <citation type="submission" date="2018-10" db="EMBL/GenBank/DDBJ databases">
        <title>Effects of UV and annual dynamics of microbial communities in freshwater RAS systems.</title>
        <authorList>
            <person name="Bekkelund A.K."/>
            <person name="Hansen B.R."/>
            <person name="Stokken H."/>
            <person name="Eriksen B.F."/>
            <person name="Kashulin N.A."/>
        </authorList>
    </citation>
    <scope>NUCLEOTIDE SEQUENCE [LARGE SCALE GENOMIC DNA]</scope>
    <source>
        <strain evidence="1 2">BHSEK</strain>
    </source>
</reference>
<proteinExistence type="predicted"/>
<accession>A0A3G2E9H5</accession>
<evidence type="ECO:0000313" key="2">
    <source>
        <dbReference type="Proteomes" id="UP000279594"/>
    </source>
</evidence>
<protein>
    <submittedName>
        <fullName evidence="1">Uncharacterized protein</fullName>
    </submittedName>
</protein>
<dbReference type="EMBL" id="CP033019">
    <property type="protein sequence ID" value="AYM76881.1"/>
    <property type="molecule type" value="Genomic_DNA"/>
</dbReference>
<keyword evidence="2" id="KW-1185">Reference proteome</keyword>
<organism evidence="1 2">
    <name type="scientific">Janthinobacterium agaricidamnosum</name>
    <dbReference type="NCBI Taxonomy" id="55508"/>
    <lineage>
        <taxon>Bacteria</taxon>
        <taxon>Pseudomonadati</taxon>
        <taxon>Pseudomonadota</taxon>
        <taxon>Betaproteobacteria</taxon>
        <taxon>Burkholderiales</taxon>
        <taxon>Oxalobacteraceae</taxon>
        <taxon>Janthinobacterium</taxon>
    </lineage>
</organism>
<evidence type="ECO:0000313" key="1">
    <source>
        <dbReference type="EMBL" id="AYM76881.1"/>
    </source>
</evidence>
<dbReference type="AlphaFoldDB" id="A0A3G2E9H5"/>